<name>A0A0G4I7K6_9ALVE</name>
<dbReference type="EMBL" id="CDMZ01005470">
    <property type="protein sequence ID" value="CEM53010.1"/>
    <property type="molecule type" value="Genomic_DNA"/>
</dbReference>
<proteinExistence type="predicted"/>
<reference evidence="1" key="1">
    <citation type="submission" date="2014-11" db="EMBL/GenBank/DDBJ databases">
        <authorList>
            <person name="Otto D Thomas"/>
            <person name="Naeem Raeece"/>
        </authorList>
    </citation>
    <scope>NUCLEOTIDE SEQUENCE</scope>
</reference>
<accession>A0A0G4I7K6</accession>
<dbReference type="VEuPathDB" id="CryptoDB:Cvel_1936"/>
<gene>
    <name evidence="1" type="ORF">Cvel_1936</name>
</gene>
<sequence>MVLRERCEADDRFLGAPSDDRVDTQTDPFGRFSTVMSISTKNCALARLHAEATAPPLAERVLDATLKDFVKTA</sequence>
<organism evidence="1">
    <name type="scientific">Chromera velia CCMP2878</name>
    <dbReference type="NCBI Taxonomy" id="1169474"/>
    <lineage>
        <taxon>Eukaryota</taxon>
        <taxon>Sar</taxon>
        <taxon>Alveolata</taxon>
        <taxon>Colpodellida</taxon>
        <taxon>Chromeraceae</taxon>
        <taxon>Chromera</taxon>
    </lineage>
</organism>
<protein>
    <submittedName>
        <fullName evidence="1">Uncharacterized protein</fullName>
    </submittedName>
</protein>
<dbReference type="AlphaFoldDB" id="A0A0G4I7K6"/>
<evidence type="ECO:0000313" key="1">
    <source>
        <dbReference type="EMBL" id="CEM53010.1"/>
    </source>
</evidence>